<reference evidence="2 3" key="1">
    <citation type="submission" date="2014-07" db="EMBL/GenBank/DDBJ databases">
        <title>Draft Genome Sequence of Gephyronic Acid Producer, Cystobacter violaceus Strain Cb vi76.</title>
        <authorList>
            <person name="Stevens D.C."/>
            <person name="Young J."/>
            <person name="Carmichael R."/>
            <person name="Tan J."/>
            <person name="Taylor R.E."/>
        </authorList>
    </citation>
    <scope>NUCLEOTIDE SEQUENCE [LARGE SCALE GENOMIC DNA]</scope>
    <source>
        <strain evidence="2 3">Cb vi76</strain>
    </source>
</reference>
<gene>
    <name evidence="2" type="ORF">Q664_36990</name>
</gene>
<dbReference type="GO" id="GO:0000298">
    <property type="term" value="F:endopolyphosphatase activity"/>
    <property type="evidence" value="ECO:0007669"/>
    <property type="project" value="TreeGrafter"/>
</dbReference>
<dbReference type="GO" id="GO:0016791">
    <property type="term" value="F:phosphatase activity"/>
    <property type="evidence" value="ECO:0007669"/>
    <property type="project" value="TreeGrafter"/>
</dbReference>
<evidence type="ECO:0000313" key="3">
    <source>
        <dbReference type="Proteomes" id="UP000028547"/>
    </source>
</evidence>
<feature type="domain" description="Calcineurin-like phosphoesterase" evidence="1">
    <location>
        <begin position="3"/>
        <end position="176"/>
    </location>
</feature>
<comment type="caution">
    <text evidence="2">The sequence shown here is derived from an EMBL/GenBank/DDBJ whole genome shotgun (WGS) entry which is preliminary data.</text>
</comment>
<dbReference type="InterPro" id="IPR050126">
    <property type="entry name" value="Ap4A_hydrolase"/>
</dbReference>
<dbReference type="GO" id="GO:0005737">
    <property type="term" value="C:cytoplasm"/>
    <property type="evidence" value="ECO:0007669"/>
    <property type="project" value="TreeGrafter"/>
</dbReference>
<dbReference type="Pfam" id="PF00149">
    <property type="entry name" value="Metallophos"/>
    <property type="match status" value="1"/>
</dbReference>
<dbReference type="PANTHER" id="PTHR42850">
    <property type="entry name" value="METALLOPHOSPHOESTERASE"/>
    <property type="match status" value="1"/>
</dbReference>
<dbReference type="InterPro" id="IPR029052">
    <property type="entry name" value="Metallo-depent_PP-like"/>
</dbReference>
<dbReference type="AlphaFoldDB" id="A0A084SKV9"/>
<dbReference type="Proteomes" id="UP000028547">
    <property type="component" value="Unassembled WGS sequence"/>
</dbReference>
<protein>
    <submittedName>
        <fullName evidence="2">Metallophosphatase</fullName>
    </submittedName>
</protein>
<evidence type="ECO:0000313" key="2">
    <source>
        <dbReference type="EMBL" id="KFA89094.1"/>
    </source>
</evidence>
<dbReference type="RefSeq" id="WP_043406410.1">
    <property type="nucleotide sequence ID" value="NZ_JPMI01000262.1"/>
</dbReference>
<dbReference type="GO" id="GO:0006798">
    <property type="term" value="P:polyphosphate catabolic process"/>
    <property type="evidence" value="ECO:0007669"/>
    <property type="project" value="TreeGrafter"/>
</dbReference>
<evidence type="ECO:0000259" key="1">
    <source>
        <dbReference type="Pfam" id="PF00149"/>
    </source>
</evidence>
<accession>A0A084SKV9</accession>
<sequence length="223" mass="25026">MTRTLFIGDVHGCAEELDALLHACGYRRGERVVLVGDLVAKGPDSAGVVRRAREHGFLAVRGNHDEHVLRWHTGKMPQGKKLKREHKQVLNTLEDEDWKYLESLPVHRHFPELNVRVVHGGLVPGVPLEEQKPELMLNLRSITPEGEPSKKMDAGVPWASLWKGPELVIFGHDALRGVQRHPYAIGLDSGCVYGHELTAYVLPEGRFYSVKAKRVYMDLDGPP</sequence>
<name>A0A084SKV9_9BACT</name>
<dbReference type="Gene3D" id="3.60.21.10">
    <property type="match status" value="1"/>
</dbReference>
<dbReference type="PANTHER" id="PTHR42850:SF4">
    <property type="entry name" value="ZINC-DEPENDENT ENDOPOLYPHOSPHATASE"/>
    <property type="match status" value="1"/>
</dbReference>
<dbReference type="SUPFAM" id="SSF56300">
    <property type="entry name" value="Metallo-dependent phosphatases"/>
    <property type="match status" value="1"/>
</dbReference>
<proteinExistence type="predicted"/>
<dbReference type="InterPro" id="IPR004843">
    <property type="entry name" value="Calcineurin-like_PHP"/>
</dbReference>
<dbReference type="EMBL" id="JPMI01000262">
    <property type="protein sequence ID" value="KFA89094.1"/>
    <property type="molecule type" value="Genomic_DNA"/>
</dbReference>
<organism evidence="2 3">
    <name type="scientific">Archangium violaceum Cb vi76</name>
    <dbReference type="NCBI Taxonomy" id="1406225"/>
    <lineage>
        <taxon>Bacteria</taxon>
        <taxon>Pseudomonadati</taxon>
        <taxon>Myxococcota</taxon>
        <taxon>Myxococcia</taxon>
        <taxon>Myxococcales</taxon>
        <taxon>Cystobacterineae</taxon>
        <taxon>Archangiaceae</taxon>
        <taxon>Archangium</taxon>
    </lineage>
</organism>